<comment type="caution">
    <text evidence="2">The sequence shown here is derived from an EMBL/GenBank/DDBJ whole genome shotgun (WGS) entry which is preliminary data.</text>
</comment>
<dbReference type="InterPro" id="IPR020556">
    <property type="entry name" value="Amidase_CS"/>
</dbReference>
<dbReference type="GO" id="GO:0003824">
    <property type="term" value="F:catalytic activity"/>
    <property type="evidence" value="ECO:0007669"/>
    <property type="project" value="InterPro"/>
</dbReference>
<evidence type="ECO:0000313" key="2">
    <source>
        <dbReference type="EMBL" id="KKK58389.1"/>
    </source>
</evidence>
<dbReference type="Pfam" id="PF01425">
    <property type="entry name" value="Amidase"/>
    <property type="match status" value="1"/>
</dbReference>
<dbReference type="PANTHER" id="PTHR11895">
    <property type="entry name" value="TRANSAMIDASE"/>
    <property type="match status" value="1"/>
</dbReference>
<dbReference type="SUPFAM" id="SSF75304">
    <property type="entry name" value="Amidase signature (AS) enzymes"/>
    <property type="match status" value="1"/>
</dbReference>
<sequence>MSALEMKERINRQDISSEEITEIIIERIEKVNPIINAYCTTTFNLARKMAKDADNRVKNNEQIRLINGIPTSIKDLNMVKGVRTTFGSKIYENNIPEEDDIAVNRLRNAGGVFLGKTNTPEFGFKAVTDNLIFGASKNPWDLGKTTGGSSGGAASVIASGLGPLALGSDAGGSIRLPACLCGVYGLKPSFGRVPFYPKSGIAASTLAVIGPIVKYVDDAALMLDVMKGSFEGDRYSLPSDNIKYVEYVEEKPKKLKIGYTLDLGYAKFVDEQIK</sequence>
<dbReference type="EMBL" id="LAZR01064009">
    <property type="protein sequence ID" value="KKK58389.1"/>
    <property type="molecule type" value="Genomic_DNA"/>
</dbReference>
<gene>
    <name evidence="2" type="ORF">LCGC14_3044930</name>
</gene>
<dbReference type="PANTHER" id="PTHR11895:SF7">
    <property type="entry name" value="GLUTAMYL-TRNA(GLN) AMIDOTRANSFERASE SUBUNIT A, MITOCHONDRIAL"/>
    <property type="match status" value="1"/>
</dbReference>
<evidence type="ECO:0000259" key="1">
    <source>
        <dbReference type="Pfam" id="PF01425"/>
    </source>
</evidence>
<protein>
    <recommendedName>
        <fullName evidence="1">Amidase domain-containing protein</fullName>
    </recommendedName>
</protein>
<dbReference type="AlphaFoldDB" id="A0A0F8YWI0"/>
<dbReference type="InterPro" id="IPR023631">
    <property type="entry name" value="Amidase_dom"/>
</dbReference>
<dbReference type="Gene3D" id="3.90.1300.10">
    <property type="entry name" value="Amidase signature (AS) domain"/>
    <property type="match status" value="1"/>
</dbReference>
<feature type="domain" description="Amidase" evidence="1">
    <location>
        <begin position="19"/>
        <end position="267"/>
    </location>
</feature>
<dbReference type="PROSITE" id="PS00571">
    <property type="entry name" value="AMIDASES"/>
    <property type="match status" value="1"/>
</dbReference>
<reference evidence="2" key="1">
    <citation type="journal article" date="2015" name="Nature">
        <title>Complex archaea that bridge the gap between prokaryotes and eukaryotes.</title>
        <authorList>
            <person name="Spang A."/>
            <person name="Saw J.H."/>
            <person name="Jorgensen S.L."/>
            <person name="Zaremba-Niedzwiedzka K."/>
            <person name="Martijn J."/>
            <person name="Lind A.E."/>
            <person name="van Eijk R."/>
            <person name="Schleper C."/>
            <person name="Guy L."/>
            <person name="Ettema T.J."/>
        </authorList>
    </citation>
    <scope>NUCLEOTIDE SEQUENCE</scope>
</reference>
<dbReference type="InterPro" id="IPR036928">
    <property type="entry name" value="AS_sf"/>
</dbReference>
<dbReference type="InterPro" id="IPR000120">
    <property type="entry name" value="Amidase"/>
</dbReference>
<proteinExistence type="predicted"/>
<accession>A0A0F8YWI0</accession>
<name>A0A0F8YWI0_9ZZZZ</name>
<feature type="non-terminal residue" evidence="2">
    <location>
        <position position="274"/>
    </location>
</feature>
<organism evidence="2">
    <name type="scientific">marine sediment metagenome</name>
    <dbReference type="NCBI Taxonomy" id="412755"/>
    <lineage>
        <taxon>unclassified sequences</taxon>
        <taxon>metagenomes</taxon>
        <taxon>ecological metagenomes</taxon>
    </lineage>
</organism>